<name>A0A5D4KFJ0_9BACI</name>
<dbReference type="Gene3D" id="3.30.450.20">
    <property type="entry name" value="PAS domain"/>
    <property type="match status" value="2"/>
</dbReference>
<dbReference type="SMART" id="SM00086">
    <property type="entry name" value="PAC"/>
    <property type="match status" value="2"/>
</dbReference>
<dbReference type="Pfam" id="PF08447">
    <property type="entry name" value="PAS_3"/>
    <property type="match status" value="1"/>
</dbReference>
<dbReference type="Pfam" id="PF00990">
    <property type="entry name" value="GGDEF"/>
    <property type="match status" value="1"/>
</dbReference>
<dbReference type="PROSITE" id="PS50113">
    <property type="entry name" value="PAC"/>
    <property type="match status" value="1"/>
</dbReference>
<dbReference type="InterPro" id="IPR035965">
    <property type="entry name" value="PAS-like_dom_sf"/>
</dbReference>
<dbReference type="PROSITE" id="PS50883">
    <property type="entry name" value="EAL"/>
    <property type="match status" value="1"/>
</dbReference>
<evidence type="ECO:0000313" key="5">
    <source>
        <dbReference type="Proteomes" id="UP000323317"/>
    </source>
</evidence>
<dbReference type="Pfam" id="PF00563">
    <property type="entry name" value="EAL"/>
    <property type="match status" value="1"/>
</dbReference>
<dbReference type="InterPro" id="IPR029787">
    <property type="entry name" value="Nucleotide_cyclase"/>
</dbReference>
<reference evidence="4 5" key="1">
    <citation type="submission" date="2019-08" db="EMBL/GenBank/DDBJ databases">
        <title>Bacillus genomes from the desert of Cuatro Cienegas, Coahuila.</title>
        <authorList>
            <person name="Olmedo-Alvarez G."/>
        </authorList>
    </citation>
    <scope>NUCLEOTIDE SEQUENCE [LARGE SCALE GENOMIC DNA]</scope>
    <source>
        <strain evidence="4 5">CH40_1T</strain>
    </source>
</reference>
<feature type="domain" description="EAL" evidence="2">
    <location>
        <begin position="451"/>
        <end position="705"/>
    </location>
</feature>
<dbReference type="InterPro" id="IPR009875">
    <property type="entry name" value="PilZ_domain"/>
</dbReference>
<dbReference type="EMBL" id="VTEH01000004">
    <property type="protein sequence ID" value="TYR76061.1"/>
    <property type="molecule type" value="Genomic_DNA"/>
</dbReference>
<dbReference type="InterPro" id="IPR013656">
    <property type="entry name" value="PAS_4"/>
</dbReference>
<dbReference type="SMART" id="SM00267">
    <property type="entry name" value="GGDEF"/>
    <property type="match status" value="1"/>
</dbReference>
<dbReference type="NCBIfam" id="TIGR00254">
    <property type="entry name" value="GGDEF"/>
    <property type="match status" value="1"/>
</dbReference>
<dbReference type="InterPro" id="IPR000160">
    <property type="entry name" value="GGDEF_dom"/>
</dbReference>
<dbReference type="PROSITE" id="PS50887">
    <property type="entry name" value="GGDEF"/>
    <property type="match status" value="1"/>
</dbReference>
<comment type="caution">
    <text evidence="4">The sequence shown here is derived from an EMBL/GenBank/DDBJ whole genome shotgun (WGS) entry which is preliminary data.</text>
</comment>
<dbReference type="Pfam" id="PF08448">
    <property type="entry name" value="PAS_4"/>
    <property type="match status" value="1"/>
</dbReference>
<feature type="domain" description="GGDEF" evidence="3">
    <location>
        <begin position="309"/>
        <end position="442"/>
    </location>
</feature>
<evidence type="ECO:0000259" key="3">
    <source>
        <dbReference type="PROSITE" id="PS50887"/>
    </source>
</evidence>
<accession>A0A5D4KFJ0</accession>
<dbReference type="SUPFAM" id="SSF141868">
    <property type="entry name" value="EAL domain-like"/>
    <property type="match status" value="1"/>
</dbReference>
<dbReference type="InterPro" id="IPR043128">
    <property type="entry name" value="Rev_trsase/Diguanyl_cyclase"/>
</dbReference>
<dbReference type="InterPro" id="IPR052155">
    <property type="entry name" value="Biofilm_reg_signaling"/>
</dbReference>
<evidence type="ECO:0000259" key="1">
    <source>
        <dbReference type="PROSITE" id="PS50113"/>
    </source>
</evidence>
<sequence>MFYQRSGILSSSQISIKNNNQSVHKNSKITELVYFKLLFEHSPDIILHFDCNGNLLNINKATTCLTGHHFPDQNPSLTDFTPDELKGRVRSHFQAALNGNIENFSSQAYHKDGHLLNLDITYIPIKENTETAGVYAIIHEVSDKIALQSALETKDEEMEQVSQALEAAIWSYDNLTKSVTFCTQGINFIAEMEAEEFIKRKTKWRELVYLDDLKKFDEDRNPLKYGETICHRYRIITPSGKIKWLNDKIIPIKDDNDRIIRYHGIITDITKDKELGDRVEHLLHHDSLTALPNRKTLETEMTSLIKQNAEFAMIYVDLNRFKYMNETLGPVIGDEILEEAARRLKRFQERGIFVSRFSNDDFVLLLKEFGTLTNVSSLCKEIIDCLKDPYEIKEFELLLTISVGVSLYPSDSNGITELFQNSIAAMNRAKENGRNSFHIFSPENSIDAYKRFVLEKDFRLALMREELQLFFQPQVDSRQNQIVGAEALLRWEHSEWGIVSPNEFIPYAEENGFIIPVGEWVLEKACQTLEEWRKRGIPLVPISINLSPQHFLVKDLKTSLLSVLEKYQIPPRLIRLEITEAVFLQQAQIVKQTIEELRESGMKILIDDFGTGYTSFAYLKDLTVDGIKIDRSYTKSLAHDPKSRAIIKNLANLSADLNMSATIEGIETEKQLKFLHEIHCHLIQGYIYSKPVSETEFESMLKGSTIKPISTSTKNLKQTPCGHFRFQPPVPLQGYVTISSMNKKTVTTGKTRVPITDIGPGGLAFISHIQFPENKDILLHFSMKILGEEVVLTGKIVWKEEFDDEFCRYGVEFQVSEIDRESLSETLTSLSMAFKRDGTPLNTELIEKDLFSFLKDGKH</sequence>
<dbReference type="InterPro" id="IPR035919">
    <property type="entry name" value="EAL_sf"/>
</dbReference>
<dbReference type="InterPro" id="IPR001633">
    <property type="entry name" value="EAL_dom"/>
</dbReference>
<dbReference type="SUPFAM" id="SSF55073">
    <property type="entry name" value="Nucleotide cyclase"/>
    <property type="match status" value="1"/>
</dbReference>
<dbReference type="SMART" id="SM00052">
    <property type="entry name" value="EAL"/>
    <property type="match status" value="1"/>
</dbReference>
<dbReference type="CDD" id="cd00130">
    <property type="entry name" value="PAS"/>
    <property type="match status" value="1"/>
</dbReference>
<protein>
    <submittedName>
        <fullName evidence="4">EAL domain-containing protein</fullName>
    </submittedName>
</protein>
<dbReference type="InterPro" id="IPR000700">
    <property type="entry name" value="PAS-assoc_C"/>
</dbReference>
<evidence type="ECO:0000259" key="2">
    <source>
        <dbReference type="PROSITE" id="PS50883"/>
    </source>
</evidence>
<dbReference type="SUPFAM" id="SSF55785">
    <property type="entry name" value="PYP-like sensor domain (PAS domain)"/>
    <property type="match status" value="2"/>
</dbReference>
<dbReference type="Gene3D" id="3.20.20.450">
    <property type="entry name" value="EAL domain"/>
    <property type="match status" value="1"/>
</dbReference>
<dbReference type="PANTHER" id="PTHR44757">
    <property type="entry name" value="DIGUANYLATE CYCLASE DGCP"/>
    <property type="match status" value="1"/>
</dbReference>
<dbReference type="PANTHER" id="PTHR44757:SF2">
    <property type="entry name" value="BIOFILM ARCHITECTURE MAINTENANCE PROTEIN MBAA"/>
    <property type="match status" value="1"/>
</dbReference>
<dbReference type="InterPro" id="IPR000014">
    <property type="entry name" value="PAS"/>
</dbReference>
<dbReference type="Proteomes" id="UP000323317">
    <property type="component" value="Unassembled WGS sequence"/>
</dbReference>
<dbReference type="Pfam" id="PF07238">
    <property type="entry name" value="PilZ"/>
    <property type="match status" value="1"/>
</dbReference>
<proteinExistence type="predicted"/>
<dbReference type="InterPro" id="IPR013655">
    <property type="entry name" value="PAS_fold_3"/>
</dbReference>
<evidence type="ECO:0000313" key="4">
    <source>
        <dbReference type="EMBL" id="TYR76061.1"/>
    </source>
</evidence>
<feature type="domain" description="PAC" evidence="1">
    <location>
        <begin position="229"/>
        <end position="281"/>
    </location>
</feature>
<dbReference type="CDD" id="cd01949">
    <property type="entry name" value="GGDEF"/>
    <property type="match status" value="1"/>
</dbReference>
<dbReference type="AlphaFoldDB" id="A0A5D4KFJ0"/>
<dbReference type="Gene3D" id="3.30.70.270">
    <property type="match status" value="1"/>
</dbReference>
<dbReference type="GO" id="GO:0035438">
    <property type="term" value="F:cyclic-di-GMP binding"/>
    <property type="evidence" value="ECO:0007669"/>
    <property type="project" value="InterPro"/>
</dbReference>
<dbReference type="CDD" id="cd01948">
    <property type="entry name" value="EAL"/>
    <property type="match status" value="1"/>
</dbReference>
<dbReference type="NCBIfam" id="TIGR00229">
    <property type="entry name" value="sensory_box"/>
    <property type="match status" value="1"/>
</dbReference>
<gene>
    <name evidence="4" type="ORF">FZC79_07865</name>
</gene>
<organism evidence="4 5">
    <name type="scientific">Rossellomorea vietnamensis</name>
    <dbReference type="NCBI Taxonomy" id="218284"/>
    <lineage>
        <taxon>Bacteria</taxon>
        <taxon>Bacillati</taxon>
        <taxon>Bacillota</taxon>
        <taxon>Bacilli</taxon>
        <taxon>Bacillales</taxon>
        <taxon>Bacillaceae</taxon>
        <taxon>Rossellomorea</taxon>
    </lineage>
</organism>
<dbReference type="InterPro" id="IPR001610">
    <property type="entry name" value="PAC"/>
</dbReference>